<accession>Q39TI8</accession>
<dbReference type="InterPro" id="IPR006099">
    <property type="entry name" value="MeMalonylCoA_mutase_a/b_cat"/>
</dbReference>
<evidence type="ECO:0000313" key="4">
    <source>
        <dbReference type="Proteomes" id="UP000007073"/>
    </source>
</evidence>
<protein>
    <submittedName>
        <fullName evidence="3">(R)-methylmalonyl-CoA mutase, catalytic subunit</fullName>
    </submittedName>
</protein>
<keyword evidence="1" id="KW-0413">Isomerase</keyword>
<dbReference type="AlphaFoldDB" id="Q39TI8"/>
<evidence type="ECO:0000259" key="2">
    <source>
        <dbReference type="Pfam" id="PF01642"/>
    </source>
</evidence>
<evidence type="ECO:0000313" key="3">
    <source>
        <dbReference type="EMBL" id="ABB32436.1"/>
    </source>
</evidence>
<dbReference type="KEGG" id="gme:Gmet_2209"/>
<dbReference type="EMBL" id="CP000148">
    <property type="protein sequence ID" value="ABB32436.1"/>
    <property type="molecule type" value="Genomic_DNA"/>
</dbReference>
<name>Q39TI8_GEOMG</name>
<dbReference type="eggNOG" id="COG1884">
    <property type="taxonomic scope" value="Bacteria"/>
</dbReference>
<keyword evidence="4" id="KW-1185">Reference proteome</keyword>
<dbReference type="GO" id="GO:0031419">
    <property type="term" value="F:cobalamin binding"/>
    <property type="evidence" value="ECO:0007669"/>
    <property type="project" value="InterPro"/>
</dbReference>
<dbReference type="NCBIfam" id="TIGR00641">
    <property type="entry name" value="acid_CoA_mut_N"/>
    <property type="match status" value="1"/>
</dbReference>
<reference evidence="3 4" key="2">
    <citation type="journal article" date="2009" name="BMC Microbiol.">
        <title>The genome sequence of Geobacter metallireducens: features of metabolism, physiology and regulation common and dissimilar to Geobacter sulfurreducens.</title>
        <authorList>
            <person name="Aklujkar M."/>
            <person name="Krushkal J."/>
            <person name="DiBartolo G."/>
            <person name="Lapidus A."/>
            <person name="Land M.L."/>
            <person name="Lovley D.R."/>
        </authorList>
    </citation>
    <scope>NUCLEOTIDE SEQUENCE [LARGE SCALE GENOMIC DNA]</scope>
    <source>
        <strain evidence="4">ATCC 53774 / DSM 7210 / GS-15</strain>
    </source>
</reference>
<dbReference type="Pfam" id="PF01642">
    <property type="entry name" value="MM_CoA_mutase"/>
    <property type="match status" value="1"/>
</dbReference>
<dbReference type="InterPro" id="IPR006098">
    <property type="entry name" value="MMCoA_mutase_a_cat"/>
</dbReference>
<dbReference type="CDD" id="cd00512">
    <property type="entry name" value="MM_CoA_mutase"/>
    <property type="match status" value="1"/>
</dbReference>
<dbReference type="SUPFAM" id="SSF51703">
    <property type="entry name" value="Cobalamin (vitamin B12)-dependent enzymes"/>
    <property type="match status" value="1"/>
</dbReference>
<dbReference type="PANTHER" id="PTHR48101">
    <property type="entry name" value="METHYLMALONYL-COA MUTASE, MITOCHONDRIAL-RELATED"/>
    <property type="match status" value="1"/>
</dbReference>
<sequence length="556" mass="61825">MSSPVANENFSKVKEDWEKARAKYVAKLKQRENLSGIPLKTVYTQEDIQGLDLATMPGVYPYTRGLYPDGYALTPWMQQMVFGYGTVEETRKKMETLVAQGMEGYFGNKVFNMVLDIPSMYGIDSDHPEAEGNVGQCGVTLCTVEDYDDLIQGWDLNTTNFSLITGDNCLPALALITAAAIRRGEEPGVLHGNSMNWYPRTAVQDIPSWEPKNGYLLMTDLIRYCSNNIPAWNTANLFMYGLSEAGATPVQELAYGLAWGKSIIDACKERGLEPDSFVGRMGFQIGIQMNFFEEVAKLRAHRRMWAKITRDAGCTKPQCMHARVHVHTSGNVLTAQQPLNNTARITMQLMAAVMGGVQSIHSCSYDETIGIPTELSHRTALRSQQIMMWESGLPDVADPLAGSYYIEALTDQMEQAAWKIYNELEEQGGYRQGLADGSIKRAIDNSAYATKVKIKSGKQPVVGLNKYVMDRKDNYEPFKVDTALEVKALERLKAFKAKRNQGDVDKALATVKNACLELRDGQGELMPVLVEAALKGATNGEMCQVMRDVFGWVVTE</sequence>
<feature type="domain" description="Methylmalonyl-CoA mutase alpha/beta chain catalytic" evidence="2">
    <location>
        <begin position="33"/>
        <end position="551"/>
    </location>
</feature>
<proteinExistence type="predicted"/>
<organism evidence="3 4">
    <name type="scientific">Geobacter metallireducens (strain ATCC 53774 / DSM 7210 / GS-15)</name>
    <dbReference type="NCBI Taxonomy" id="269799"/>
    <lineage>
        <taxon>Bacteria</taxon>
        <taxon>Pseudomonadati</taxon>
        <taxon>Thermodesulfobacteriota</taxon>
        <taxon>Desulfuromonadia</taxon>
        <taxon>Geobacterales</taxon>
        <taxon>Geobacteraceae</taxon>
        <taxon>Geobacter</taxon>
    </lineage>
</organism>
<dbReference type="STRING" id="269799.Gmet_2209"/>
<dbReference type="Proteomes" id="UP000007073">
    <property type="component" value="Chromosome"/>
</dbReference>
<evidence type="ECO:0000256" key="1">
    <source>
        <dbReference type="ARBA" id="ARBA00023235"/>
    </source>
</evidence>
<dbReference type="Gene3D" id="3.20.20.240">
    <property type="entry name" value="Methylmalonyl-CoA mutase"/>
    <property type="match status" value="1"/>
</dbReference>
<dbReference type="PANTHER" id="PTHR48101:SF1">
    <property type="entry name" value="METHYLMALONYL-COA MUTASE, LARGE SUBUNIT"/>
    <property type="match status" value="1"/>
</dbReference>
<dbReference type="GO" id="GO:0004494">
    <property type="term" value="F:methylmalonyl-CoA mutase activity"/>
    <property type="evidence" value="ECO:0007669"/>
    <property type="project" value="InterPro"/>
</dbReference>
<dbReference type="RefSeq" id="WP_011365965.1">
    <property type="nucleotide sequence ID" value="NC_007517.1"/>
</dbReference>
<dbReference type="HOGENOM" id="CLU_009523_5_1_7"/>
<gene>
    <name evidence="3" type="ordered locus">Gmet_2209</name>
</gene>
<reference evidence="3 4" key="1">
    <citation type="submission" date="2005-10" db="EMBL/GenBank/DDBJ databases">
        <title>Complete sequence of Geobacter metallireducens GS-15.</title>
        <authorList>
            <consortium name="US DOE Joint Genome Institute"/>
            <person name="Copeland A."/>
            <person name="Lucas S."/>
            <person name="Lapidus A."/>
            <person name="Barry K."/>
            <person name="Detter J.C."/>
            <person name="Glavina T."/>
            <person name="Hammon N."/>
            <person name="Israni S."/>
            <person name="Pitluck S."/>
            <person name="Di Bartolo G."/>
            <person name="Chain P."/>
            <person name="Schmutz J."/>
            <person name="Larimer F."/>
            <person name="Land M."/>
            <person name="Kyrpides N."/>
            <person name="Ivanova N."/>
            <person name="Richardson P."/>
        </authorList>
    </citation>
    <scope>NUCLEOTIDE SEQUENCE [LARGE SCALE GENOMIC DNA]</scope>
    <source>
        <strain evidence="4">ATCC 53774 / DSM 7210 / GS-15</strain>
    </source>
</reference>
<dbReference type="InterPro" id="IPR016176">
    <property type="entry name" value="Cbl-dep_enz_cat"/>
</dbReference>